<organism evidence="2 3">
    <name type="scientific">Streptomyces avermitilis</name>
    <dbReference type="NCBI Taxonomy" id="33903"/>
    <lineage>
        <taxon>Bacteria</taxon>
        <taxon>Bacillati</taxon>
        <taxon>Actinomycetota</taxon>
        <taxon>Actinomycetes</taxon>
        <taxon>Kitasatosporales</taxon>
        <taxon>Streptomycetaceae</taxon>
        <taxon>Streptomyces</taxon>
    </lineage>
</organism>
<dbReference type="EMBL" id="BJHX01000001">
    <property type="protein sequence ID" value="GDY63999.1"/>
    <property type="molecule type" value="Genomic_DNA"/>
</dbReference>
<sequence>MVLRGDPEAVHGADLVVDPDERAVAGPLDEMAGLPVQAARALVGGGFRPLHHRQPGQSDPWGDGLVGVIHPGRGPHQLTPQCHQTRSDGLVEPPQQRVPLVGERHGAGGTGLEPPGRRPERDEGSVDVEEKDGPLHRAGHDGTITLRGDG</sequence>
<feature type="compositionally biased region" description="Basic and acidic residues" evidence="1">
    <location>
        <begin position="115"/>
        <end position="124"/>
    </location>
</feature>
<protein>
    <submittedName>
        <fullName evidence="2">Uncharacterized protein</fullName>
    </submittedName>
</protein>
<dbReference type="Proteomes" id="UP000302139">
    <property type="component" value="Unassembled WGS sequence"/>
</dbReference>
<evidence type="ECO:0000313" key="2">
    <source>
        <dbReference type="EMBL" id="GDY63999.1"/>
    </source>
</evidence>
<feature type="compositionally biased region" description="Basic and acidic residues" evidence="1">
    <location>
        <begin position="131"/>
        <end position="140"/>
    </location>
</feature>
<dbReference type="AlphaFoldDB" id="A0A4D4M046"/>
<proteinExistence type="predicted"/>
<accession>A0A4D4M046</accession>
<evidence type="ECO:0000256" key="1">
    <source>
        <dbReference type="SAM" id="MobiDB-lite"/>
    </source>
</evidence>
<comment type="caution">
    <text evidence="2">The sequence shown here is derived from an EMBL/GenBank/DDBJ whole genome shotgun (WGS) entry which is preliminary data.</text>
</comment>
<reference evidence="2 3" key="1">
    <citation type="submission" date="2019-04" db="EMBL/GenBank/DDBJ databases">
        <title>Draft genome sequences of Streptomyces avermitilis NBRC 14893.</title>
        <authorList>
            <person name="Komaki H."/>
            <person name="Tamura T."/>
            <person name="Hosoyama A."/>
        </authorList>
    </citation>
    <scope>NUCLEOTIDE SEQUENCE [LARGE SCALE GENOMIC DNA]</scope>
    <source>
        <strain evidence="2 3">NBRC 14893</strain>
    </source>
</reference>
<gene>
    <name evidence="2" type="ORF">SAV14893_033920</name>
</gene>
<feature type="region of interest" description="Disordered" evidence="1">
    <location>
        <begin position="47"/>
        <end position="150"/>
    </location>
</feature>
<name>A0A4D4M046_STRAX</name>
<evidence type="ECO:0000313" key="3">
    <source>
        <dbReference type="Proteomes" id="UP000302139"/>
    </source>
</evidence>